<dbReference type="Pfam" id="PF01075">
    <property type="entry name" value="Glyco_transf_9"/>
    <property type="match status" value="1"/>
</dbReference>
<dbReference type="EMBL" id="JACHVA010000126">
    <property type="protein sequence ID" value="MBC2603308.1"/>
    <property type="molecule type" value="Genomic_DNA"/>
</dbReference>
<dbReference type="GO" id="GO:0008713">
    <property type="term" value="F:ADP-heptose-lipopolysaccharide heptosyltransferase activity"/>
    <property type="evidence" value="ECO:0007669"/>
    <property type="project" value="TreeGrafter"/>
</dbReference>
<evidence type="ECO:0000256" key="1">
    <source>
        <dbReference type="ARBA" id="ARBA00022676"/>
    </source>
</evidence>
<protein>
    <submittedName>
        <fullName evidence="3">Glycosyltransferase family 9 protein</fullName>
    </submittedName>
</protein>
<accession>A0A7X1B0D4</accession>
<dbReference type="SUPFAM" id="SSF53756">
    <property type="entry name" value="UDP-Glycosyltransferase/glycogen phosphorylase"/>
    <property type="match status" value="1"/>
</dbReference>
<organism evidence="3 4">
    <name type="scientific">Puniceicoccus vermicola</name>
    <dbReference type="NCBI Taxonomy" id="388746"/>
    <lineage>
        <taxon>Bacteria</taxon>
        <taxon>Pseudomonadati</taxon>
        <taxon>Verrucomicrobiota</taxon>
        <taxon>Opitutia</taxon>
        <taxon>Puniceicoccales</taxon>
        <taxon>Puniceicoccaceae</taxon>
        <taxon>Puniceicoccus</taxon>
    </lineage>
</organism>
<dbReference type="RefSeq" id="WP_185693940.1">
    <property type="nucleotide sequence ID" value="NZ_JACHVA010000126.1"/>
</dbReference>
<evidence type="ECO:0000313" key="3">
    <source>
        <dbReference type="EMBL" id="MBC2603308.1"/>
    </source>
</evidence>
<keyword evidence="4" id="KW-1185">Reference proteome</keyword>
<keyword evidence="2 3" id="KW-0808">Transferase</keyword>
<dbReference type="InterPro" id="IPR051199">
    <property type="entry name" value="LPS_LOS_Heptosyltrfase"/>
</dbReference>
<dbReference type="CDD" id="cd03789">
    <property type="entry name" value="GT9_LPS_heptosyltransferase"/>
    <property type="match status" value="1"/>
</dbReference>
<dbReference type="PANTHER" id="PTHR30160">
    <property type="entry name" value="TETRAACYLDISACCHARIDE 4'-KINASE-RELATED"/>
    <property type="match status" value="1"/>
</dbReference>
<dbReference type="InterPro" id="IPR002201">
    <property type="entry name" value="Glyco_trans_9"/>
</dbReference>
<name>A0A7X1B0D4_9BACT</name>
<dbReference type="AlphaFoldDB" id="A0A7X1B0D4"/>
<dbReference type="Proteomes" id="UP000525652">
    <property type="component" value="Unassembled WGS sequence"/>
</dbReference>
<gene>
    <name evidence="3" type="ORF">H5P30_16115</name>
</gene>
<evidence type="ECO:0000256" key="2">
    <source>
        <dbReference type="ARBA" id="ARBA00022679"/>
    </source>
</evidence>
<keyword evidence="1" id="KW-0328">Glycosyltransferase</keyword>
<dbReference type="GO" id="GO:0005829">
    <property type="term" value="C:cytosol"/>
    <property type="evidence" value="ECO:0007669"/>
    <property type="project" value="TreeGrafter"/>
</dbReference>
<reference evidence="3 4" key="1">
    <citation type="submission" date="2020-07" db="EMBL/GenBank/DDBJ databases">
        <authorList>
            <person name="Feng X."/>
        </authorList>
    </citation>
    <scope>NUCLEOTIDE SEQUENCE [LARGE SCALE GENOMIC DNA]</scope>
    <source>
        <strain evidence="3 4">JCM14086</strain>
    </source>
</reference>
<comment type="caution">
    <text evidence="3">The sequence shown here is derived from an EMBL/GenBank/DDBJ whole genome shotgun (WGS) entry which is preliminary data.</text>
</comment>
<dbReference type="Gene3D" id="3.40.50.2000">
    <property type="entry name" value="Glycogen Phosphorylase B"/>
    <property type="match status" value="2"/>
</dbReference>
<dbReference type="GO" id="GO:0009244">
    <property type="term" value="P:lipopolysaccharide core region biosynthetic process"/>
    <property type="evidence" value="ECO:0007669"/>
    <property type="project" value="TreeGrafter"/>
</dbReference>
<evidence type="ECO:0000313" key="4">
    <source>
        <dbReference type="Proteomes" id="UP000525652"/>
    </source>
</evidence>
<proteinExistence type="predicted"/>
<sequence length="336" mass="37276">MKRIIISRTDRIGDVILTSAAFGPLRKTFPDASIRILVRPELVPLFANTPEIEAVPCPPGAGAKGFHRHRFREWRDYFRNNPADCIVFLHPDNDLQFAAAAAKIPRRLGYGKQLGRFALNESIPYTRHLGQKHEAVCNFDLLQKIGCALPDPIQPFLHVEDFQKDAGEITRKPYALFHPAAFGNKPRWSAQKYAELAEKLIQEFDWNLILIGSEPSPATAEAFLAHGIPDSKWEDRGGKDSLLETASLLKGAAMVVSRDSGPAHLAAAVGAPLVCLMGQCDPIHSPTRWAPIGPRARTIISDLPPQKGESRQDRWARCFDAISAEQVLSAIRELTR</sequence>